<dbReference type="SUPFAM" id="SSF103473">
    <property type="entry name" value="MFS general substrate transporter"/>
    <property type="match status" value="1"/>
</dbReference>
<dbReference type="InterPro" id="IPR011701">
    <property type="entry name" value="MFS"/>
</dbReference>
<dbReference type="PROSITE" id="PS50850">
    <property type="entry name" value="MFS"/>
    <property type="match status" value="1"/>
</dbReference>
<dbReference type="Pfam" id="PF07690">
    <property type="entry name" value="MFS_1"/>
    <property type="match status" value="1"/>
</dbReference>
<accession>A0A8H3ETY3</accession>
<dbReference type="PANTHER" id="PTHR11360:SF305">
    <property type="entry name" value="MAJOR FACILITATOR SUPERFAMILY (MFS) PROFILE DOMAIN-CONTAINING PROTEIN"/>
    <property type="match status" value="1"/>
</dbReference>
<dbReference type="InterPro" id="IPR020846">
    <property type="entry name" value="MFS_dom"/>
</dbReference>
<feature type="region of interest" description="Disordered" evidence="3">
    <location>
        <begin position="1"/>
        <end position="28"/>
    </location>
</feature>
<evidence type="ECO:0000256" key="1">
    <source>
        <dbReference type="ARBA" id="ARBA00004141"/>
    </source>
</evidence>
<feature type="transmembrane region" description="Helical" evidence="4">
    <location>
        <begin position="181"/>
        <end position="205"/>
    </location>
</feature>
<dbReference type="InterPro" id="IPR050327">
    <property type="entry name" value="Proton-linked_MCT"/>
</dbReference>
<comment type="similarity">
    <text evidence="2">Belongs to the major facilitator superfamily. Monocarboxylate porter (TC 2.A.1.13) family.</text>
</comment>
<feature type="domain" description="Major facilitator superfamily (MFS) profile" evidence="5">
    <location>
        <begin position="253"/>
        <end position="447"/>
    </location>
</feature>
<reference evidence="6" key="1">
    <citation type="submission" date="2021-03" db="EMBL/GenBank/DDBJ databases">
        <authorList>
            <person name="Tagirdzhanova G."/>
        </authorList>
    </citation>
    <scope>NUCLEOTIDE SEQUENCE</scope>
</reference>
<dbReference type="Gene3D" id="1.20.1250.20">
    <property type="entry name" value="MFS general substrate transporter like domains"/>
    <property type="match status" value="2"/>
</dbReference>
<feature type="transmembrane region" description="Helical" evidence="4">
    <location>
        <begin position="319"/>
        <end position="338"/>
    </location>
</feature>
<dbReference type="OrthoDB" id="6499973at2759"/>
<feature type="transmembrane region" description="Helical" evidence="4">
    <location>
        <begin position="287"/>
        <end position="307"/>
    </location>
</feature>
<evidence type="ECO:0000256" key="2">
    <source>
        <dbReference type="ARBA" id="ARBA00006727"/>
    </source>
</evidence>
<keyword evidence="7" id="KW-1185">Reference proteome</keyword>
<dbReference type="PANTHER" id="PTHR11360">
    <property type="entry name" value="MONOCARBOXYLATE TRANSPORTER"/>
    <property type="match status" value="1"/>
</dbReference>
<feature type="transmembrane region" description="Helical" evidence="4">
    <location>
        <begin position="124"/>
        <end position="140"/>
    </location>
</feature>
<feature type="transmembrane region" description="Helical" evidence="4">
    <location>
        <begin position="211"/>
        <end position="232"/>
    </location>
</feature>
<feature type="transmembrane region" description="Helical" evidence="4">
    <location>
        <begin position="146"/>
        <end position="169"/>
    </location>
</feature>
<dbReference type="InterPro" id="IPR036259">
    <property type="entry name" value="MFS_trans_sf"/>
</dbReference>
<evidence type="ECO:0000313" key="6">
    <source>
        <dbReference type="EMBL" id="CAF9911643.1"/>
    </source>
</evidence>
<evidence type="ECO:0000256" key="4">
    <source>
        <dbReference type="SAM" id="Phobius"/>
    </source>
</evidence>
<feature type="transmembrane region" description="Helical" evidence="4">
    <location>
        <begin position="52"/>
        <end position="73"/>
    </location>
</feature>
<keyword evidence="4" id="KW-0812">Transmembrane</keyword>
<name>A0A8H3ETY3_9LECA</name>
<comment type="caution">
    <text evidence="6">The sequence shown here is derived from an EMBL/GenBank/DDBJ whole genome shotgun (WGS) entry which is preliminary data.</text>
</comment>
<feature type="transmembrane region" description="Helical" evidence="4">
    <location>
        <begin position="252"/>
        <end position="275"/>
    </location>
</feature>
<organism evidence="6 7">
    <name type="scientific">Alectoria fallacina</name>
    <dbReference type="NCBI Taxonomy" id="1903189"/>
    <lineage>
        <taxon>Eukaryota</taxon>
        <taxon>Fungi</taxon>
        <taxon>Dikarya</taxon>
        <taxon>Ascomycota</taxon>
        <taxon>Pezizomycotina</taxon>
        <taxon>Lecanoromycetes</taxon>
        <taxon>OSLEUM clade</taxon>
        <taxon>Lecanoromycetidae</taxon>
        <taxon>Lecanorales</taxon>
        <taxon>Lecanorineae</taxon>
        <taxon>Parmeliaceae</taxon>
        <taxon>Alectoria</taxon>
    </lineage>
</organism>
<feature type="transmembrane region" description="Helical" evidence="4">
    <location>
        <begin position="344"/>
        <end position="370"/>
    </location>
</feature>
<feature type="transmembrane region" description="Helical" evidence="4">
    <location>
        <begin position="413"/>
        <end position="437"/>
    </location>
</feature>
<gene>
    <name evidence="6" type="ORF">ALECFALPRED_007419</name>
</gene>
<feature type="transmembrane region" description="Helical" evidence="4">
    <location>
        <begin position="93"/>
        <end position="112"/>
    </location>
</feature>
<comment type="subcellular location">
    <subcellularLocation>
        <location evidence="1">Membrane</location>
        <topology evidence="1">Multi-pass membrane protein</topology>
    </subcellularLocation>
</comment>
<evidence type="ECO:0000256" key="3">
    <source>
        <dbReference type="SAM" id="MobiDB-lite"/>
    </source>
</evidence>
<evidence type="ECO:0000259" key="5">
    <source>
        <dbReference type="PROSITE" id="PS50850"/>
    </source>
</evidence>
<dbReference type="GO" id="GO:0022857">
    <property type="term" value="F:transmembrane transporter activity"/>
    <property type="evidence" value="ECO:0007669"/>
    <property type="project" value="InterPro"/>
</dbReference>
<dbReference type="AlphaFoldDB" id="A0A8H3ETY3"/>
<keyword evidence="4" id="KW-0472">Membrane</keyword>
<dbReference type="GO" id="GO:0016020">
    <property type="term" value="C:membrane"/>
    <property type="evidence" value="ECO:0007669"/>
    <property type="project" value="UniProtKB-SubCell"/>
</dbReference>
<keyword evidence="4" id="KW-1133">Transmembrane helix</keyword>
<protein>
    <recommendedName>
        <fullName evidence="5">Major facilitator superfamily (MFS) profile domain-containing protein</fullName>
    </recommendedName>
</protein>
<dbReference type="EMBL" id="CAJPDR010000049">
    <property type="protein sequence ID" value="CAF9911643.1"/>
    <property type="molecule type" value="Genomic_DNA"/>
</dbReference>
<sequence>MASLPMSKFQEMTVTEPSTPVKANHSARPALTERDNIVYASQEADSTAPEGGYGWIVVLGCSFISFWIVGTVYSWGVMQAALFKRGLSSPSTLSWIGSLAFACIAFLAIVNARVIQLLGARRTAFLGIAMLSLGEILSGLCTHQIGGLFVTAGVVSGIGTSLCFLVINVTPAQYFHKKRGMANGIVCAGGGLGGTAISLSMNAIIQSVGPAWTFRILGIVTFATGLPAAYLIKERCPIRSLAFIEWNLFRDFKFTAIFLVGVIATFPLLVPPFFIPLYSASLGLSSSAGAGLVAGFNISSAVGRLGFGLAADALGPLNTLFIGLFLTTVSMFAIWPVSDSLGPVVVFVIMNGAANGGFFATIPTVVGTVFGSQRVSVAMGMIVTGWVGGYLMGAPLAAYILEAHGGEKSTLAAYHPAMFYAGSFAIVAMGLVGAVRLHVNKHVLRRV</sequence>
<proteinExistence type="inferred from homology"/>
<evidence type="ECO:0000313" key="7">
    <source>
        <dbReference type="Proteomes" id="UP000664203"/>
    </source>
</evidence>
<feature type="transmembrane region" description="Helical" evidence="4">
    <location>
        <begin position="377"/>
        <end position="401"/>
    </location>
</feature>
<dbReference type="Proteomes" id="UP000664203">
    <property type="component" value="Unassembled WGS sequence"/>
</dbReference>